<dbReference type="FunFam" id="3.40.50.410:FF:000004">
    <property type="entry name" value="collagen alpha-6(VI) chain"/>
    <property type="match status" value="1"/>
</dbReference>
<keyword evidence="2" id="KW-0964">Secreted</keyword>
<dbReference type="Gene3D" id="1.20.5.30">
    <property type="match status" value="1"/>
</dbReference>
<dbReference type="InterPro" id="IPR036465">
    <property type="entry name" value="vWFA_dom_sf"/>
</dbReference>
<keyword evidence="7" id="KW-0325">Glycoprotein</keyword>
<keyword evidence="6" id="KW-1015">Disulfide bond</keyword>
<protein>
    <submittedName>
        <fullName evidence="9">MATN1 protein</fullName>
    </submittedName>
</protein>
<proteinExistence type="predicted"/>
<dbReference type="PROSITE" id="PS50234">
    <property type="entry name" value="VWFA"/>
    <property type="match status" value="2"/>
</dbReference>
<evidence type="ECO:0000256" key="7">
    <source>
        <dbReference type="ARBA" id="ARBA00023180"/>
    </source>
</evidence>
<comment type="caution">
    <text evidence="9">The sequence shown here is derived from an EMBL/GenBank/DDBJ whole genome shotgun (WGS) entry which is preliminary data.</text>
</comment>
<evidence type="ECO:0000256" key="5">
    <source>
        <dbReference type="ARBA" id="ARBA00022737"/>
    </source>
</evidence>
<evidence type="ECO:0000256" key="2">
    <source>
        <dbReference type="ARBA" id="ARBA00022525"/>
    </source>
</evidence>
<feature type="domain" description="VWFA" evidence="8">
    <location>
        <begin position="240"/>
        <end position="412"/>
    </location>
</feature>
<keyword evidence="4" id="KW-0732">Signal</keyword>
<dbReference type="EMBL" id="VXAN01000693">
    <property type="protein sequence ID" value="NXK69468.1"/>
    <property type="molecule type" value="Genomic_DNA"/>
</dbReference>
<dbReference type="PANTHER" id="PTHR24020">
    <property type="entry name" value="COLLAGEN ALPHA"/>
    <property type="match status" value="1"/>
</dbReference>
<dbReference type="PRINTS" id="PR00453">
    <property type="entry name" value="VWFADOMAIN"/>
</dbReference>
<dbReference type="InterPro" id="IPR050525">
    <property type="entry name" value="ECM_Assembly_Org"/>
</dbReference>
<keyword evidence="5" id="KW-0677">Repeat</keyword>
<evidence type="ECO:0000256" key="1">
    <source>
        <dbReference type="ARBA" id="ARBA00004613"/>
    </source>
</evidence>
<evidence type="ECO:0000313" key="10">
    <source>
        <dbReference type="Proteomes" id="UP000567822"/>
    </source>
</evidence>
<dbReference type="SMART" id="SM00327">
    <property type="entry name" value="VWA"/>
    <property type="match status" value="2"/>
</dbReference>
<dbReference type="PROSITE" id="PS01186">
    <property type="entry name" value="EGF_2"/>
    <property type="match status" value="1"/>
</dbReference>
<sequence>PSPGTLCRTKPTDLVFIIDSSRSVRPHEFEKIKVFVSRVVEALDVGPNATRVGIVNYASSVRSELSLQGPQSRAALLQAVRRIQPLSTGTMTGLAIQFAVSRAFSAAEGGRDGAPDFKKVSGRGKGPVPPAPCLGPLSVLKRIPTIIATVSHSRADFPVGPARGCAVQGVGARLAPPAAPALSSVPAVVSDLCATGDHDCQQVCVSTPGAYRCACRDGFSLNSDGKTCTACNGGLGSALDLVFLIDGSKSVRPENFELVKKFINQIVDSLEVSDKQAQVGLVQYSSSVRQEFPLGQFKNKKDIKAAVKKMSYMEKGTMTGQALKYLVDSSFSIINGARPGVPKVGIVFTDGRSQDYISDAAKKAKDSGFRMFAVGVGNAVEDELREIASEPVAEHYFYTADFRTISKIGKKLQMKICVEEDPCECKSIMKFQTKVEDLINSLQQ</sequence>
<dbReference type="SUPFAM" id="SSF58002">
    <property type="entry name" value="Chicken cartilage matrix protein"/>
    <property type="match status" value="1"/>
</dbReference>
<dbReference type="GO" id="GO:0005509">
    <property type="term" value="F:calcium ion binding"/>
    <property type="evidence" value="ECO:0007669"/>
    <property type="project" value="InterPro"/>
</dbReference>
<dbReference type="Pfam" id="PF10393">
    <property type="entry name" value="Matrilin_ccoil"/>
    <property type="match status" value="1"/>
</dbReference>
<dbReference type="AlphaFoldDB" id="A0A7L0LK64"/>
<evidence type="ECO:0000313" key="9">
    <source>
        <dbReference type="EMBL" id="NXK69468.1"/>
    </source>
</evidence>
<dbReference type="Pfam" id="PF14670">
    <property type="entry name" value="FXa_inhibition"/>
    <property type="match status" value="1"/>
</dbReference>
<evidence type="ECO:0000256" key="6">
    <source>
        <dbReference type="ARBA" id="ARBA00023157"/>
    </source>
</evidence>
<dbReference type="InterPro" id="IPR001881">
    <property type="entry name" value="EGF-like_Ca-bd_dom"/>
</dbReference>
<reference evidence="9 10" key="1">
    <citation type="submission" date="2019-09" db="EMBL/GenBank/DDBJ databases">
        <title>Bird 10,000 Genomes (B10K) Project - Family phase.</title>
        <authorList>
            <person name="Zhang G."/>
        </authorList>
    </citation>
    <scope>NUCLEOTIDE SEQUENCE [LARGE SCALE GENOMIC DNA]</scope>
    <source>
        <strain evidence="9">B10K-DU-009-59</strain>
        <tissue evidence="9">Muscle</tissue>
    </source>
</reference>
<accession>A0A7L0LK64</accession>
<feature type="non-terminal residue" evidence="9">
    <location>
        <position position="1"/>
    </location>
</feature>
<dbReference type="Proteomes" id="UP000567822">
    <property type="component" value="Unassembled WGS sequence"/>
</dbReference>
<keyword evidence="10" id="KW-1185">Reference proteome</keyword>
<dbReference type="InterPro" id="IPR000742">
    <property type="entry name" value="EGF"/>
</dbReference>
<evidence type="ECO:0000259" key="8">
    <source>
        <dbReference type="PROSITE" id="PS50234"/>
    </source>
</evidence>
<gene>
    <name evidence="9" type="primary">Matn1</name>
    <name evidence="9" type="ORF">SYLVIR_R05539</name>
</gene>
<dbReference type="Gene3D" id="2.10.25.10">
    <property type="entry name" value="Laminin"/>
    <property type="match status" value="1"/>
</dbReference>
<evidence type="ECO:0000256" key="3">
    <source>
        <dbReference type="ARBA" id="ARBA00022536"/>
    </source>
</evidence>
<dbReference type="InterPro" id="IPR019466">
    <property type="entry name" value="Matrilin_CC_trimer"/>
</dbReference>
<feature type="domain" description="VWFA" evidence="8">
    <location>
        <begin position="13"/>
        <end position="120"/>
    </location>
</feature>
<dbReference type="PANTHER" id="PTHR24020:SF16">
    <property type="entry name" value="CARTILAGE MATRIX PROTEIN"/>
    <property type="match status" value="1"/>
</dbReference>
<dbReference type="SUPFAM" id="SSF53300">
    <property type="entry name" value="vWA-like"/>
    <property type="match status" value="2"/>
</dbReference>
<name>A0A7L0LK64_9SYLV</name>
<organism evidence="9 10">
    <name type="scientific">Sylvietta virens</name>
    <name type="common">Green crombec</name>
    <dbReference type="NCBI Taxonomy" id="208069"/>
    <lineage>
        <taxon>Eukaryota</taxon>
        <taxon>Metazoa</taxon>
        <taxon>Chordata</taxon>
        <taxon>Craniata</taxon>
        <taxon>Vertebrata</taxon>
        <taxon>Euteleostomi</taxon>
        <taxon>Archelosauria</taxon>
        <taxon>Archosauria</taxon>
        <taxon>Dinosauria</taxon>
        <taxon>Saurischia</taxon>
        <taxon>Theropoda</taxon>
        <taxon>Coelurosauria</taxon>
        <taxon>Aves</taxon>
        <taxon>Neognathae</taxon>
        <taxon>Neoaves</taxon>
        <taxon>Telluraves</taxon>
        <taxon>Australaves</taxon>
        <taxon>Passeriformes</taxon>
        <taxon>Sylvioidea</taxon>
        <taxon>Sylviidae</taxon>
        <taxon>Acrocephalinae</taxon>
        <taxon>Sylvietta</taxon>
    </lineage>
</organism>
<feature type="non-terminal residue" evidence="9">
    <location>
        <position position="444"/>
    </location>
</feature>
<dbReference type="InterPro" id="IPR002035">
    <property type="entry name" value="VWF_A"/>
</dbReference>
<dbReference type="SMART" id="SM00179">
    <property type="entry name" value="EGF_CA"/>
    <property type="match status" value="1"/>
</dbReference>
<dbReference type="SMART" id="SM00181">
    <property type="entry name" value="EGF"/>
    <property type="match status" value="1"/>
</dbReference>
<dbReference type="GO" id="GO:0005576">
    <property type="term" value="C:extracellular region"/>
    <property type="evidence" value="ECO:0007669"/>
    <property type="project" value="UniProtKB-SubCell"/>
</dbReference>
<dbReference type="Gene3D" id="3.40.50.410">
    <property type="entry name" value="von Willebrand factor, type A domain"/>
    <property type="match status" value="2"/>
</dbReference>
<keyword evidence="3" id="KW-0245">EGF-like domain</keyword>
<dbReference type="Pfam" id="PF00092">
    <property type="entry name" value="VWA"/>
    <property type="match status" value="2"/>
</dbReference>
<dbReference type="InterPro" id="IPR036337">
    <property type="entry name" value="Matrilin_CC_sf"/>
</dbReference>
<evidence type="ECO:0000256" key="4">
    <source>
        <dbReference type="ARBA" id="ARBA00022729"/>
    </source>
</evidence>
<comment type="subcellular location">
    <subcellularLocation>
        <location evidence="1">Secreted</location>
    </subcellularLocation>
</comment>